<comment type="caution">
    <text evidence="2">The sequence shown here is derived from an EMBL/GenBank/DDBJ whole genome shotgun (WGS) entry which is preliminary data.</text>
</comment>
<keyword evidence="3" id="KW-1185">Reference proteome</keyword>
<protein>
    <submittedName>
        <fullName evidence="2">Uncharacterized protein</fullName>
    </submittedName>
</protein>
<proteinExistence type="predicted"/>
<name>A0A448WMN5_9PLAT</name>
<reference evidence="2" key="1">
    <citation type="submission" date="2018-11" db="EMBL/GenBank/DDBJ databases">
        <authorList>
            <consortium name="Pathogen Informatics"/>
        </authorList>
    </citation>
    <scope>NUCLEOTIDE SEQUENCE</scope>
</reference>
<evidence type="ECO:0000313" key="3">
    <source>
        <dbReference type="Proteomes" id="UP000784294"/>
    </source>
</evidence>
<sequence>MAEILFTGGVIKQEIYEDEDQGLKNDGFTHNAEVLQAELTEITFDDHDVGTGRDPYGDLFLMDPNDLLGVREEVVGNESSNSPEMVPVPEPGLGECLDLPSRKGLPRRKRSKPKHFRYSSRSNEEIEISEFEEDISPSYAHANLPTQAPLNRANRVDLDASSKYIIGNKPDVEYFIPTQSYRCDDYPQTFSTDELKQRLPGRILSFTPASSNYGSRLLQGMCIFLTFVDNISILHIWSCAHFYDTKQSIKPIVLLLRKLAEYI</sequence>
<dbReference type="Proteomes" id="UP000784294">
    <property type="component" value="Unassembled WGS sequence"/>
</dbReference>
<dbReference type="AlphaFoldDB" id="A0A448WMN5"/>
<evidence type="ECO:0000313" key="2">
    <source>
        <dbReference type="EMBL" id="VEL15486.1"/>
    </source>
</evidence>
<gene>
    <name evidence="2" type="ORF">PXEA_LOCUS8926</name>
</gene>
<evidence type="ECO:0000256" key="1">
    <source>
        <dbReference type="SAM" id="MobiDB-lite"/>
    </source>
</evidence>
<feature type="compositionally biased region" description="Basic residues" evidence="1">
    <location>
        <begin position="104"/>
        <end position="118"/>
    </location>
</feature>
<feature type="region of interest" description="Disordered" evidence="1">
    <location>
        <begin position="76"/>
        <end position="118"/>
    </location>
</feature>
<accession>A0A448WMN5</accession>
<dbReference type="EMBL" id="CAAALY010024755">
    <property type="protein sequence ID" value="VEL15486.1"/>
    <property type="molecule type" value="Genomic_DNA"/>
</dbReference>
<organism evidence="2 3">
    <name type="scientific">Protopolystoma xenopodis</name>
    <dbReference type="NCBI Taxonomy" id="117903"/>
    <lineage>
        <taxon>Eukaryota</taxon>
        <taxon>Metazoa</taxon>
        <taxon>Spiralia</taxon>
        <taxon>Lophotrochozoa</taxon>
        <taxon>Platyhelminthes</taxon>
        <taxon>Monogenea</taxon>
        <taxon>Polyopisthocotylea</taxon>
        <taxon>Polystomatidea</taxon>
        <taxon>Polystomatidae</taxon>
        <taxon>Protopolystoma</taxon>
    </lineage>
</organism>
<dbReference type="OrthoDB" id="10589192at2759"/>